<dbReference type="CDD" id="cd06225">
    <property type="entry name" value="HAMP"/>
    <property type="match status" value="1"/>
</dbReference>
<evidence type="ECO:0000256" key="4">
    <source>
        <dbReference type="SAM" id="Phobius"/>
    </source>
</evidence>
<dbReference type="PaxDb" id="289377-HL41_08730"/>
<organism evidence="7 8">
    <name type="scientific">Thermodesulfobacterium commune DSM 2178</name>
    <dbReference type="NCBI Taxonomy" id="289377"/>
    <lineage>
        <taxon>Bacteria</taxon>
        <taxon>Pseudomonadati</taxon>
        <taxon>Thermodesulfobacteriota</taxon>
        <taxon>Thermodesulfobacteria</taxon>
        <taxon>Thermodesulfobacteriales</taxon>
        <taxon>Thermodesulfobacteriaceae</taxon>
        <taxon>Thermodesulfobacterium</taxon>
    </lineage>
</organism>
<dbReference type="PROSITE" id="PS50111">
    <property type="entry name" value="CHEMOTAXIS_TRANSDUC_2"/>
    <property type="match status" value="1"/>
</dbReference>
<evidence type="ECO:0000256" key="3">
    <source>
        <dbReference type="PROSITE-ProRule" id="PRU00284"/>
    </source>
</evidence>
<comment type="similarity">
    <text evidence="2">Belongs to the methyl-accepting chemotaxis (MCP) protein family.</text>
</comment>
<reference evidence="7 8" key="1">
    <citation type="journal article" date="2015" name="Genome Announc.">
        <title>Genome Sequence of a Sulfate-Reducing Thermophilic Bacterium, Thermodesulfobacterium commune DSM 2178T (Phylum Thermodesulfobacteria).</title>
        <authorList>
            <person name="Bhatnagar S."/>
            <person name="Badger J.H."/>
            <person name="Madupu R."/>
            <person name="Khouri H.M."/>
            <person name="O'Connor E.M."/>
            <person name="Robb F.T."/>
            <person name="Ward N.L."/>
            <person name="Eisen J.A."/>
        </authorList>
    </citation>
    <scope>NUCLEOTIDE SEQUENCE [LARGE SCALE GENOMIC DNA]</scope>
    <source>
        <strain evidence="7 8">DSM 2178</strain>
    </source>
</reference>
<dbReference type="InterPro" id="IPR004089">
    <property type="entry name" value="MCPsignal_dom"/>
</dbReference>
<dbReference type="Proteomes" id="UP000028481">
    <property type="component" value="Chromosome"/>
</dbReference>
<dbReference type="AlphaFoldDB" id="A0A075WUT2"/>
<dbReference type="HOGENOM" id="CLU_420299_0_0_0"/>
<keyword evidence="4" id="KW-0472">Membrane</keyword>
<dbReference type="OrthoDB" id="9765170at2"/>
<protein>
    <recommendedName>
        <fullName evidence="9">Chemotaxis protein</fullName>
    </recommendedName>
</protein>
<name>A0A075WUT2_9BACT</name>
<keyword evidence="4" id="KW-1133">Transmembrane helix</keyword>
<dbReference type="PANTHER" id="PTHR32089">
    <property type="entry name" value="METHYL-ACCEPTING CHEMOTAXIS PROTEIN MCPB"/>
    <property type="match status" value="1"/>
</dbReference>
<dbReference type="Pfam" id="PF00672">
    <property type="entry name" value="HAMP"/>
    <property type="match status" value="1"/>
</dbReference>
<dbReference type="SMART" id="SM00304">
    <property type="entry name" value="HAMP"/>
    <property type="match status" value="1"/>
</dbReference>
<accession>A0A075WUT2</accession>
<feature type="transmembrane region" description="Helical" evidence="4">
    <location>
        <begin position="14"/>
        <end position="32"/>
    </location>
</feature>
<dbReference type="EMBL" id="CP008796">
    <property type="protein sequence ID" value="AIH04720.1"/>
    <property type="molecule type" value="Genomic_DNA"/>
</dbReference>
<dbReference type="PROSITE" id="PS50885">
    <property type="entry name" value="HAMP"/>
    <property type="match status" value="1"/>
</dbReference>
<feature type="transmembrane region" description="Helical" evidence="4">
    <location>
        <begin position="307"/>
        <end position="330"/>
    </location>
</feature>
<keyword evidence="1 3" id="KW-0807">Transducer</keyword>
<evidence type="ECO:0000256" key="2">
    <source>
        <dbReference type="ARBA" id="ARBA00029447"/>
    </source>
</evidence>
<dbReference type="KEGG" id="tcm:HL41_08730"/>
<sequence>MANLSLIQQLKKRLFYISLIFFLTSGFFLYVVTKHFIYAKDTEKLIGILANAYKITIKDEGETLASYASLLANRAVSDVYVSLLKEAGTLSEVNDANKKIFEKYGQILRETVTPQIKAAGLSKYHIHFHLPGPRSFLRWNRPQGEDVKLDDLSTFRFTVAKVQKEKQLLTGLEAGRDGLFLRGIAPIVRDGQTIGSVELGMNLRDLVKNLQSTYTQISHYVILVNKDLEKIMSPYLAKGEAKVLDKGILYSKTENIEENLLKKLINAKKYPVEVGSLVFHAIPLYDYSNNQIGFIIIGIKRGEIINLFRFSGFILGLVAFVVFFFGFMVINKTLQKISQSLSDTTNMVEELGRGGGDLTFRFEVKSQDELGVLASKFNHFLETLASIVKNLIEKAEDLFRLSKKLQDDVDTTFNSVKEFTEKADLISASSSETVEVINNVTTQLDELTKAIKEISEKAQLSKSIVADTAREVDKSKNLVEELISSSSTIIEVVDLIKDIADQTNLLALNASIEAARAGEAGKGFTVVANEVKELAKQTQVATENIKKKIDLLLQNSNSVAHSVGSIVEMMKKVEEASVAIAAAVEEQAIVVQNVFEHITFARDKVLLNEDHAQAIKIGVEKLISSSQKLKASGEEVGRIAEEIKDIVSQFKV</sequence>
<evidence type="ECO:0008006" key="9">
    <source>
        <dbReference type="Google" id="ProtNLM"/>
    </source>
</evidence>
<dbReference type="STRING" id="289377.HL41_08730"/>
<feature type="domain" description="Methyl-accepting transducer" evidence="5">
    <location>
        <begin position="401"/>
        <end position="644"/>
    </location>
</feature>
<dbReference type="InterPro" id="IPR003660">
    <property type="entry name" value="HAMP_dom"/>
</dbReference>
<evidence type="ECO:0000256" key="1">
    <source>
        <dbReference type="ARBA" id="ARBA00023224"/>
    </source>
</evidence>
<dbReference type="SMART" id="SM00283">
    <property type="entry name" value="MA"/>
    <property type="match status" value="1"/>
</dbReference>
<gene>
    <name evidence="7" type="ORF">HL41_08730</name>
</gene>
<proteinExistence type="inferred from homology"/>
<dbReference type="eggNOG" id="COG0840">
    <property type="taxonomic scope" value="Bacteria"/>
</dbReference>
<dbReference type="Pfam" id="PF14827">
    <property type="entry name" value="dCache_3"/>
    <property type="match status" value="1"/>
</dbReference>
<dbReference type="InterPro" id="IPR029150">
    <property type="entry name" value="dCache_3"/>
</dbReference>
<dbReference type="Pfam" id="PF00015">
    <property type="entry name" value="MCPsignal"/>
    <property type="match status" value="1"/>
</dbReference>
<keyword evidence="4" id="KW-0812">Transmembrane</keyword>
<evidence type="ECO:0000313" key="8">
    <source>
        <dbReference type="Proteomes" id="UP000028481"/>
    </source>
</evidence>
<evidence type="ECO:0000259" key="5">
    <source>
        <dbReference type="PROSITE" id="PS50111"/>
    </source>
</evidence>
<evidence type="ECO:0000259" key="6">
    <source>
        <dbReference type="PROSITE" id="PS50885"/>
    </source>
</evidence>
<feature type="domain" description="HAMP" evidence="6">
    <location>
        <begin position="335"/>
        <end position="389"/>
    </location>
</feature>
<dbReference type="GO" id="GO:0007165">
    <property type="term" value="P:signal transduction"/>
    <property type="evidence" value="ECO:0007669"/>
    <property type="project" value="UniProtKB-KW"/>
</dbReference>
<dbReference type="PANTHER" id="PTHR32089:SF112">
    <property type="entry name" value="LYSOZYME-LIKE PROTEIN-RELATED"/>
    <property type="match status" value="1"/>
</dbReference>
<keyword evidence="8" id="KW-1185">Reference proteome</keyword>
<dbReference type="RefSeq" id="WP_038061388.1">
    <property type="nucleotide sequence ID" value="NZ_CP008796.1"/>
</dbReference>
<evidence type="ECO:0000313" key="7">
    <source>
        <dbReference type="EMBL" id="AIH04720.1"/>
    </source>
</evidence>
<dbReference type="Gene3D" id="1.10.287.950">
    <property type="entry name" value="Methyl-accepting chemotaxis protein"/>
    <property type="match status" value="1"/>
</dbReference>
<dbReference type="SUPFAM" id="SSF58104">
    <property type="entry name" value="Methyl-accepting chemotaxis protein (MCP) signaling domain"/>
    <property type="match status" value="1"/>
</dbReference>
<dbReference type="GO" id="GO:0016020">
    <property type="term" value="C:membrane"/>
    <property type="evidence" value="ECO:0007669"/>
    <property type="project" value="InterPro"/>
</dbReference>